<dbReference type="RefSeq" id="WP_126983894.1">
    <property type="nucleotide sequence ID" value="NZ_CP034670.1"/>
</dbReference>
<dbReference type="AlphaFoldDB" id="A0A3S9SLQ5"/>
<dbReference type="EMBL" id="CP034670">
    <property type="protein sequence ID" value="AZR60439.1"/>
    <property type="molecule type" value="Genomic_DNA"/>
</dbReference>
<sequence length="174" mass="18984">MSSQAVLLCDRSNLTFALTDRAGLLAAIETGVWPADTQIHSYDRHDALLCLSVEVEKCAKQAGAVCLVRYFDDVPAMESLKVALLVYDVISSGQIPPDDEIRAVREQLARGRILPVWLEGLPFAAAYQAIEPYYNPPPMVELAERAALRGKNALRGNPPPLFAVVHLGEAEKAT</sequence>
<evidence type="ECO:0000313" key="1">
    <source>
        <dbReference type="EMBL" id="AZR60439.1"/>
    </source>
</evidence>
<gene>
    <name evidence="1" type="ORF">ELB75_10745</name>
</gene>
<evidence type="ECO:0000313" key="2">
    <source>
        <dbReference type="Proteomes" id="UP000282435"/>
    </source>
</evidence>
<accession>A0A3S9SLQ5</accession>
<dbReference type="Proteomes" id="UP000282435">
    <property type="component" value="Chromosome"/>
</dbReference>
<organism evidence="1 2">
    <name type="scientific">Eikenella corrodens</name>
    <dbReference type="NCBI Taxonomy" id="539"/>
    <lineage>
        <taxon>Bacteria</taxon>
        <taxon>Pseudomonadati</taxon>
        <taxon>Pseudomonadota</taxon>
        <taxon>Betaproteobacteria</taxon>
        <taxon>Neisseriales</taxon>
        <taxon>Neisseriaceae</taxon>
        <taxon>Eikenella</taxon>
    </lineage>
</organism>
<proteinExistence type="predicted"/>
<dbReference type="OrthoDB" id="7929252at2"/>
<name>A0A3S9SLQ5_EIKCO</name>
<protein>
    <submittedName>
        <fullName evidence="1">Uncharacterized protein</fullName>
    </submittedName>
</protein>
<reference evidence="1 2" key="1">
    <citation type="submission" date="2018-12" db="EMBL/GenBank/DDBJ databases">
        <title>Genome sequencing of Eikenella corrodens KCOM 3110 (= JS217).</title>
        <authorList>
            <person name="Koo J.-K."/>
            <person name="Park S.-N."/>
            <person name="Lim Y.K."/>
        </authorList>
    </citation>
    <scope>NUCLEOTIDE SEQUENCE [LARGE SCALE GENOMIC DNA]</scope>
    <source>
        <strain evidence="1 2">KCOM 3110</strain>
    </source>
</reference>